<comment type="caution">
    <text evidence="1">The sequence shown here is derived from an EMBL/GenBank/DDBJ whole genome shotgun (WGS) entry which is preliminary data.</text>
</comment>
<dbReference type="RefSeq" id="WP_086897537.1">
    <property type="nucleotide sequence ID" value="NZ_JOOZ01000036.1"/>
</dbReference>
<dbReference type="Proteomes" id="UP000195072">
    <property type="component" value="Unassembled WGS sequence"/>
</dbReference>
<gene>
    <name evidence="1" type="ORF">HK16_10735</name>
</gene>
<organism evidence="1 2">
    <name type="scientific">Acetobacter senegalensis</name>
    <dbReference type="NCBI Taxonomy" id="446692"/>
    <lineage>
        <taxon>Bacteria</taxon>
        <taxon>Pseudomonadati</taxon>
        <taxon>Pseudomonadota</taxon>
        <taxon>Alphaproteobacteria</taxon>
        <taxon>Acetobacterales</taxon>
        <taxon>Acetobacteraceae</taxon>
        <taxon>Acetobacter</taxon>
    </lineage>
</organism>
<dbReference type="AlphaFoldDB" id="A0A252EJ04"/>
<accession>A0A252EJ04</accession>
<reference evidence="1 2" key="1">
    <citation type="submission" date="2014-06" db="EMBL/GenBank/DDBJ databases">
        <authorList>
            <person name="Ju J."/>
            <person name="Zhang J."/>
        </authorList>
    </citation>
    <scope>NUCLEOTIDE SEQUENCE [LARGE SCALE GENOMIC DNA]</scope>
    <source>
        <strain evidence="1">DmL_050</strain>
    </source>
</reference>
<sequence>MRTREEQIEELVKNNESDLCHADYSPDDLRMFLNAAIQEAELRVLATIGADSVRLDWWEEHLPDTEVTCTLEGRTYALRWSAKSKKRGRGKTLRDAIDDGCKKSGWRV</sequence>
<evidence type="ECO:0000313" key="2">
    <source>
        <dbReference type="Proteomes" id="UP000195072"/>
    </source>
</evidence>
<dbReference type="EMBL" id="JOOZ01000036">
    <property type="protein sequence ID" value="OUL66346.1"/>
    <property type="molecule type" value="Genomic_DNA"/>
</dbReference>
<evidence type="ECO:0000313" key="1">
    <source>
        <dbReference type="EMBL" id="OUL66346.1"/>
    </source>
</evidence>
<proteinExistence type="predicted"/>
<name>A0A252EJ04_9PROT</name>
<protein>
    <submittedName>
        <fullName evidence="1">Uncharacterized protein</fullName>
    </submittedName>
</protein>